<protein>
    <submittedName>
        <fullName evidence="1">Uncharacterized protein</fullName>
    </submittedName>
</protein>
<gene>
    <name evidence="2" type="ORF">DRF57_10850</name>
    <name evidence="1" type="ORF">J2787_004160</name>
</gene>
<evidence type="ECO:0000313" key="2">
    <source>
        <dbReference type="EMBL" id="REC75509.1"/>
    </source>
</evidence>
<dbReference type="EMBL" id="QNUF01000010">
    <property type="protein sequence ID" value="REC75509.1"/>
    <property type="molecule type" value="Genomic_DNA"/>
</dbReference>
<comment type="caution">
    <text evidence="1">The sequence shown here is derived from an EMBL/GenBank/DDBJ whole genome shotgun (WGS) entry which is preliminary data.</text>
</comment>
<dbReference type="EMBL" id="JAVDQY010000006">
    <property type="protein sequence ID" value="MDR6528721.1"/>
    <property type="molecule type" value="Genomic_DNA"/>
</dbReference>
<accession>A0AAE4C3M4</accession>
<name>A0AAE4C3M4_9FLAO</name>
<proteinExistence type="predicted"/>
<dbReference type="Proteomes" id="UP000256491">
    <property type="component" value="Unassembled WGS sequence"/>
</dbReference>
<organism evidence="1 4">
    <name type="scientific">Chryseobacterium rhizosphaerae</name>
    <dbReference type="NCBI Taxonomy" id="395937"/>
    <lineage>
        <taxon>Bacteria</taxon>
        <taxon>Pseudomonadati</taxon>
        <taxon>Bacteroidota</taxon>
        <taxon>Flavobacteriia</taxon>
        <taxon>Flavobacteriales</taxon>
        <taxon>Weeksellaceae</taxon>
        <taxon>Chryseobacterium group</taxon>
        <taxon>Chryseobacterium</taxon>
    </lineage>
</organism>
<evidence type="ECO:0000313" key="1">
    <source>
        <dbReference type="EMBL" id="MDR6528721.1"/>
    </source>
</evidence>
<reference evidence="2" key="2">
    <citation type="submission" date="2018-06" db="EMBL/GenBank/DDBJ databases">
        <authorList>
            <person name="Newman J.D."/>
            <person name="Hugo C.J."/>
            <person name="Kriek I.-M."/>
            <person name="Nel L."/>
        </authorList>
    </citation>
    <scope>NUCLEOTIDE SEQUENCE</scope>
    <source>
        <strain evidence="2">KCTC 22548</strain>
    </source>
</reference>
<reference evidence="2 3" key="1">
    <citation type="journal article" date="2010" name="Syst. Appl. Microbiol.">
        <title>Four new species of Chryseobacterium from the rhizosphere of coastal sand dune plants, Chryseobacterium elymi sp. nov., Chryseobacterium hagamense sp. nov., Chryseobacterium lathyri sp. nov. and Chryseobacterium rhizosphaerae sp. nov.</title>
        <authorList>
            <person name="Cho S.H."/>
            <person name="Lee K.S."/>
            <person name="Shin D.S."/>
            <person name="Han J.H."/>
            <person name="Park K.S."/>
            <person name="Lee C.H."/>
            <person name="Park K.H."/>
            <person name="Kim S.B."/>
        </authorList>
    </citation>
    <scope>NUCLEOTIDE SEQUENCE [LARGE SCALE GENOMIC DNA]</scope>
    <source>
        <strain evidence="2 3">KCTC 22548</strain>
    </source>
</reference>
<dbReference type="Proteomes" id="UP001184861">
    <property type="component" value="Unassembled WGS sequence"/>
</dbReference>
<reference evidence="1" key="3">
    <citation type="submission" date="2023-07" db="EMBL/GenBank/DDBJ databases">
        <title>Sorghum-associated microbial communities from plants grown in Nebraska, USA.</title>
        <authorList>
            <person name="Schachtman D."/>
        </authorList>
    </citation>
    <scope>NUCLEOTIDE SEQUENCE</scope>
    <source>
        <strain evidence="1">DS2360</strain>
    </source>
</reference>
<evidence type="ECO:0000313" key="4">
    <source>
        <dbReference type="Proteomes" id="UP001184861"/>
    </source>
</evidence>
<evidence type="ECO:0000313" key="3">
    <source>
        <dbReference type="Proteomes" id="UP000256491"/>
    </source>
</evidence>
<dbReference type="RefSeq" id="WP_047486943.1">
    <property type="nucleotide sequence ID" value="NZ_BJYH01000027.1"/>
</dbReference>
<dbReference type="AlphaFoldDB" id="A0AAE4C3M4"/>
<keyword evidence="3" id="KW-1185">Reference proteome</keyword>
<sequence>MKIQCKNSLKKLSRKEQSTIIAGQLSLIGDDGPGGGGGTNNGNGSGTVDHCWKMTINECCSSNMCIDQCAHLCSTSV</sequence>